<sequence>MLFLVGGMLAWGVAVVAQSKVVTQSKPVPVSLRPEHWTYRPGAVQFDDSAGVARMKVVDGRGYVVLKNVDFGDGTIEFDDIPTDPSFSQIYFRWQDSLEAECFYFRTARGVGHPYAMTGVQYTPIVKGVMMWDALPQYQTFATYQNQTANHVKIVLSGARMRVWVNNMERPTLEVTRMEGNTTHGTLAFAGEAIVSNLVLKPGQVEGLSPVAGPDETEYDPRYLRHWQVGEPDTMQEAMGARVTGLAKREVDWKPMNAERRGFVNLSRTYGGGRQYRSIWLKTTIHAEAARTVQMRLGFLDDVAVFVNDRLVYVDKNYFGTPIAKVPNGRMSLENATFSIPLQAGDNVLMMRVGNNFYTWGIVARLDDLDGLSIER</sequence>
<name>A0A8J2UHA2_9BACT</name>
<evidence type="ECO:0008006" key="3">
    <source>
        <dbReference type="Google" id="ProtNLM"/>
    </source>
</evidence>
<accession>A0A8J2UHA2</accession>
<reference evidence="1" key="2">
    <citation type="submission" date="2020-09" db="EMBL/GenBank/DDBJ databases">
        <authorList>
            <person name="Sun Q."/>
            <person name="Zhou Y."/>
        </authorList>
    </citation>
    <scope>NUCLEOTIDE SEQUENCE</scope>
    <source>
        <strain evidence="1">CGMCC 1.15448</strain>
    </source>
</reference>
<dbReference type="Proteomes" id="UP000607559">
    <property type="component" value="Unassembled WGS sequence"/>
</dbReference>
<dbReference type="Gene3D" id="2.60.120.560">
    <property type="entry name" value="Exo-inulinase, domain 1"/>
    <property type="match status" value="1"/>
</dbReference>
<reference evidence="1" key="1">
    <citation type="journal article" date="2014" name="Int. J. Syst. Evol. Microbiol.">
        <title>Complete genome sequence of Corynebacterium casei LMG S-19264T (=DSM 44701T), isolated from a smear-ripened cheese.</title>
        <authorList>
            <consortium name="US DOE Joint Genome Institute (JGI-PGF)"/>
            <person name="Walter F."/>
            <person name="Albersmeier A."/>
            <person name="Kalinowski J."/>
            <person name="Ruckert C."/>
        </authorList>
    </citation>
    <scope>NUCLEOTIDE SEQUENCE</scope>
    <source>
        <strain evidence="1">CGMCC 1.15448</strain>
    </source>
</reference>
<comment type="caution">
    <text evidence="1">The sequence shown here is derived from an EMBL/GenBank/DDBJ whole genome shotgun (WGS) entry which is preliminary data.</text>
</comment>
<organism evidence="1 2">
    <name type="scientific">Puia dinghuensis</name>
    <dbReference type="NCBI Taxonomy" id="1792502"/>
    <lineage>
        <taxon>Bacteria</taxon>
        <taxon>Pseudomonadati</taxon>
        <taxon>Bacteroidota</taxon>
        <taxon>Chitinophagia</taxon>
        <taxon>Chitinophagales</taxon>
        <taxon>Chitinophagaceae</taxon>
        <taxon>Puia</taxon>
    </lineage>
</organism>
<keyword evidence="2" id="KW-1185">Reference proteome</keyword>
<evidence type="ECO:0000313" key="1">
    <source>
        <dbReference type="EMBL" id="GGB17648.1"/>
    </source>
</evidence>
<dbReference type="AlphaFoldDB" id="A0A8J2UHA2"/>
<evidence type="ECO:0000313" key="2">
    <source>
        <dbReference type="Proteomes" id="UP000607559"/>
    </source>
</evidence>
<gene>
    <name evidence="1" type="ORF">GCM10011511_46820</name>
</gene>
<proteinExistence type="predicted"/>
<protein>
    <recommendedName>
        <fullName evidence="3">DUF1080 domain-containing protein</fullName>
    </recommendedName>
</protein>
<dbReference type="EMBL" id="BMJC01000005">
    <property type="protein sequence ID" value="GGB17648.1"/>
    <property type="molecule type" value="Genomic_DNA"/>
</dbReference>